<evidence type="ECO:0000256" key="5">
    <source>
        <dbReference type="ARBA" id="ARBA00022490"/>
    </source>
</evidence>
<dbReference type="PANTHER" id="PTHR47861">
    <property type="entry name" value="FKBP-TYPE PEPTIDYL-PROLYL CIS-TRANS ISOMERASE SLYD"/>
    <property type="match status" value="1"/>
</dbReference>
<organism evidence="9">
    <name type="scientific">uncultured Thiotrichaceae bacterium</name>
    <dbReference type="NCBI Taxonomy" id="298394"/>
    <lineage>
        <taxon>Bacteria</taxon>
        <taxon>Pseudomonadati</taxon>
        <taxon>Pseudomonadota</taxon>
        <taxon>Gammaproteobacteria</taxon>
        <taxon>Thiotrichales</taxon>
        <taxon>Thiotrichaceae</taxon>
        <taxon>environmental samples</taxon>
    </lineage>
</organism>
<evidence type="ECO:0000256" key="1">
    <source>
        <dbReference type="ARBA" id="ARBA00000971"/>
    </source>
</evidence>
<keyword evidence="8 9" id="KW-0413">Isomerase</keyword>
<dbReference type="EMBL" id="CACVAT010000257">
    <property type="protein sequence ID" value="CAA6816133.1"/>
    <property type="molecule type" value="Genomic_DNA"/>
</dbReference>
<reference evidence="9" key="1">
    <citation type="submission" date="2020-01" db="EMBL/GenBank/DDBJ databases">
        <authorList>
            <person name="Meier V. D."/>
            <person name="Meier V D."/>
        </authorList>
    </citation>
    <scope>NUCLEOTIDE SEQUENCE</scope>
    <source>
        <strain evidence="9">HLG_WM_MAG_09</strain>
    </source>
</reference>
<evidence type="ECO:0000256" key="6">
    <source>
        <dbReference type="ARBA" id="ARBA00023110"/>
    </source>
</evidence>
<evidence type="ECO:0000256" key="8">
    <source>
        <dbReference type="ARBA" id="ARBA00023235"/>
    </source>
</evidence>
<dbReference type="EC" id="5.2.1.8" evidence="4"/>
<keyword evidence="7" id="KW-0143">Chaperone</keyword>
<evidence type="ECO:0000256" key="7">
    <source>
        <dbReference type="ARBA" id="ARBA00023186"/>
    </source>
</evidence>
<keyword evidence="6" id="KW-0697">Rotamase</keyword>
<dbReference type="GO" id="GO:0005737">
    <property type="term" value="C:cytoplasm"/>
    <property type="evidence" value="ECO:0007669"/>
    <property type="project" value="UniProtKB-SubCell"/>
</dbReference>
<evidence type="ECO:0000256" key="2">
    <source>
        <dbReference type="ARBA" id="ARBA00004496"/>
    </source>
</evidence>
<protein>
    <recommendedName>
        <fullName evidence="4">peptidylprolyl isomerase</fullName>
        <ecNumber evidence="4">5.2.1.8</ecNumber>
    </recommendedName>
</protein>
<evidence type="ECO:0000256" key="4">
    <source>
        <dbReference type="ARBA" id="ARBA00013194"/>
    </source>
</evidence>
<dbReference type="Gene3D" id="2.40.10.330">
    <property type="match status" value="1"/>
</dbReference>
<accession>A0A6S6TKF1</accession>
<dbReference type="InterPro" id="IPR048261">
    <property type="entry name" value="SlpA/SlyD-like_ins_sf"/>
</dbReference>
<dbReference type="GO" id="GO:0003755">
    <property type="term" value="F:peptidyl-prolyl cis-trans isomerase activity"/>
    <property type="evidence" value="ECO:0007669"/>
    <property type="project" value="UniProtKB-KW"/>
</dbReference>
<proteinExistence type="inferred from homology"/>
<name>A0A6S6TKF1_9GAMM</name>
<comment type="subcellular location">
    <subcellularLocation>
        <location evidence="2">Cytoplasm</location>
    </subcellularLocation>
</comment>
<dbReference type="Gene3D" id="3.10.50.40">
    <property type="match status" value="1"/>
</dbReference>
<comment type="catalytic activity">
    <reaction evidence="1">
        <text>[protein]-peptidylproline (omega=180) = [protein]-peptidylproline (omega=0)</text>
        <dbReference type="Rhea" id="RHEA:16237"/>
        <dbReference type="Rhea" id="RHEA-COMP:10747"/>
        <dbReference type="Rhea" id="RHEA-COMP:10748"/>
        <dbReference type="ChEBI" id="CHEBI:83833"/>
        <dbReference type="ChEBI" id="CHEBI:83834"/>
        <dbReference type="EC" id="5.2.1.8"/>
    </reaction>
</comment>
<dbReference type="SUPFAM" id="SSF54534">
    <property type="entry name" value="FKBP-like"/>
    <property type="match status" value="1"/>
</dbReference>
<comment type="similarity">
    <text evidence="3">Belongs to the FKBP-type PPIase family.</text>
</comment>
<evidence type="ECO:0000256" key="3">
    <source>
        <dbReference type="ARBA" id="ARBA00006577"/>
    </source>
</evidence>
<keyword evidence="5" id="KW-0963">Cytoplasm</keyword>
<dbReference type="InterPro" id="IPR046357">
    <property type="entry name" value="PPIase_dom_sf"/>
</dbReference>
<evidence type="ECO:0000313" key="9">
    <source>
        <dbReference type="EMBL" id="CAA6816133.1"/>
    </source>
</evidence>
<sequence length="181" mass="19927">MNDIAMEDPVGDGKLVELTYKVIDVKTNSVLTEVEFPMGYIHGVNEILAPPVMAELEGKLPGDIIEVPIDCRELFGDRDESLVFTDRLENVPEEYRVVGTSVLMESEQGNTKTFLVTRVDDTSVTIDGNNPLCGREVVFRLNIVTVRDATEEEIEFGGPVNAEPDISDIVGENQTVKPISS</sequence>
<gene>
    <name evidence="9" type="ORF">HELGO_WM14122</name>
</gene>
<dbReference type="AlphaFoldDB" id="A0A6S6TKF1"/>
<dbReference type="PANTHER" id="PTHR47861:SF3">
    <property type="entry name" value="FKBP-TYPE PEPTIDYL-PROLYL CIS-TRANS ISOMERASE SLYD"/>
    <property type="match status" value="1"/>
</dbReference>